<dbReference type="KEGG" id="dgo:DGo_CA1969"/>
<dbReference type="RefSeq" id="WP_014685379.1">
    <property type="nucleotide sequence ID" value="NC_017790.1"/>
</dbReference>
<feature type="compositionally biased region" description="Basic and acidic residues" evidence="1">
    <location>
        <begin position="165"/>
        <end position="207"/>
    </location>
</feature>
<dbReference type="Proteomes" id="UP000007575">
    <property type="component" value="Chromosome"/>
</dbReference>
<sequence>MRRSHTSTLSLLAASLFALRDHLTGDDTDPPKLSEQEWEEKKRADLSKKSHEQLVTKQVELERDLQKARAKAVPEGSRVLTADEAKEYEALTALGASKDVRARLEKGDAAVVTLAGRERGDTLREVAEAAGYKLPVLTRLAEGLTFEIGAEVEKDGKKSKPVTVKYEDGKKTAPLDKYAKEHWSDFEGSLRADASGDKKQQQQEQRRVTTGGAGAPQTKTAGDGLAAKRADTRYSM</sequence>
<dbReference type="EMBL" id="CP002191">
    <property type="protein sequence ID" value="AFD25896.1"/>
    <property type="molecule type" value="Genomic_DNA"/>
</dbReference>
<evidence type="ECO:0000256" key="1">
    <source>
        <dbReference type="SAM" id="MobiDB-lite"/>
    </source>
</evidence>
<organism evidence="2 3">
    <name type="scientific">Deinococcus gobiensis (strain DSM 21396 / JCM 16679 / CGMCC 1.7299 / I-0)</name>
    <dbReference type="NCBI Taxonomy" id="745776"/>
    <lineage>
        <taxon>Bacteria</taxon>
        <taxon>Thermotogati</taxon>
        <taxon>Deinococcota</taxon>
        <taxon>Deinococci</taxon>
        <taxon>Deinococcales</taxon>
        <taxon>Deinococcaceae</taxon>
        <taxon>Deinococcus</taxon>
    </lineage>
</organism>
<reference evidence="2 3" key="1">
    <citation type="journal article" date="2012" name="PLoS ONE">
        <title>Genome sequence and transcriptome analysis of the radioresistant bacterium Deinococcus gobiensis: insights into the extreme environmental adaptations.</title>
        <authorList>
            <person name="Yuan M."/>
            <person name="Chen M."/>
            <person name="Zhang W."/>
            <person name="Lu W."/>
            <person name="Wang J."/>
            <person name="Yang M."/>
            <person name="Zhao P."/>
            <person name="Tang R."/>
            <person name="Li X."/>
            <person name="Hao Y."/>
            <person name="Zhou Z."/>
            <person name="Zhan Y."/>
            <person name="Yu H."/>
            <person name="Teng C."/>
            <person name="Yan Y."/>
            <person name="Ping S."/>
            <person name="Wang Y."/>
            <person name="Lin M."/>
        </authorList>
    </citation>
    <scope>NUCLEOTIDE SEQUENCE [LARGE SCALE GENOMIC DNA]</scope>
    <source>
        <strain evidence="2 3">I-0</strain>
    </source>
</reference>
<feature type="region of interest" description="Disordered" evidence="1">
    <location>
        <begin position="23"/>
        <end position="51"/>
    </location>
</feature>
<feature type="region of interest" description="Disordered" evidence="1">
    <location>
        <begin position="154"/>
        <end position="236"/>
    </location>
</feature>
<gene>
    <name evidence="2" type="ordered locus">DGo_CA1969</name>
</gene>
<keyword evidence="3" id="KW-1185">Reference proteome</keyword>
<dbReference type="AlphaFoldDB" id="H8GXP4"/>
<dbReference type="STRING" id="745776.DGo_CA1969"/>
<dbReference type="HOGENOM" id="CLU_1173883_0_0_0"/>
<evidence type="ECO:0000313" key="2">
    <source>
        <dbReference type="EMBL" id="AFD25896.1"/>
    </source>
</evidence>
<accession>H8GXP4</accession>
<dbReference type="OrthoDB" id="72127at2"/>
<evidence type="ECO:0000313" key="3">
    <source>
        <dbReference type="Proteomes" id="UP000007575"/>
    </source>
</evidence>
<protein>
    <submittedName>
        <fullName evidence="2">Uncharacterized protein</fullName>
    </submittedName>
</protein>
<dbReference type="PATRIC" id="fig|745776.4.peg.2022"/>
<feature type="compositionally biased region" description="Basic and acidic residues" evidence="1">
    <location>
        <begin position="226"/>
        <end position="236"/>
    </location>
</feature>
<name>H8GXP4_DEIGI</name>
<proteinExistence type="predicted"/>